<dbReference type="InterPro" id="IPR014903">
    <property type="entry name" value="DUF1796"/>
</dbReference>
<sequence>MGRGKAGERTKMMWPFRRSPEPKLVVDRIISLGALCEVAYQARRLSKSSRAYPFDWWDTPLAGLLRALKLGPQEVFNASHISKLPIDAGSLPAFYSGFAGTVHQHEFPRGENFLALDEAEISRRLLPKYAALHARLISDCASGTTLFVRQRKSINDPEGAALDVMISELEEALSAFASDFRLLLVDYDPICARPWLIQAHVQRHPDWTDLGSNSGWDEMFRSLGIVCRGTEDGFRFDDLTETFARPSSILAGLRQSWQRRQELRRRRSAG</sequence>
<dbReference type="Pfam" id="PF08795">
    <property type="entry name" value="DUF1796"/>
    <property type="match status" value="1"/>
</dbReference>
<accession>A0A9E8CKT8</accession>
<dbReference type="EMBL" id="CP102774">
    <property type="protein sequence ID" value="UZF87267.1"/>
    <property type="molecule type" value="Genomic_DNA"/>
</dbReference>
<dbReference type="AlphaFoldDB" id="A0A9E8CKT8"/>
<gene>
    <name evidence="1" type="ORF">NWE54_00235</name>
</gene>
<name>A0A9E8CKT8_9HYPH</name>
<organism evidence="1">
    <name type="scientific">Bosea sp. NBC_00436</name>
    <dbReference type="NCBI Taxonomy" id="2969620"/>
    <lineage>
        <taxon>Bacteria</taxon>
        <taxon>Pseudomonadati</taxon>
        <taxon>Pseudomonadota</taxon>
        <taxon>Alphaproteobacteria</taxon>
        <taxon>Hyphomicrobiales</taxon>
        <taxon>Boseaceae</taxon>
        <taxon>Bosea</taxon>
    </lineage>
</organism>
<evidence type="ECO:0000313" key="1">
    <source>
        <dbReference type="EMBL" id="UZF87267.1"/>
    </source>
</evidence>
<proteinExistence type="predicted"/>
<reference evidence="1" key="1">
    <citation type="submission" date="2022-08" db="EMBL/GenBank/DDBJ databases">
        <title>Complete Genome Sequences of 2 Bosea sp. soil isolates.</title>
        <authorList>
            <person name="Alvarez Arevalo M."/>
            <person name="Sterndorff E.B."/>
            <person name="Faurdal D."/>
            <person name="Joergensen T.S."/>
            <person name="Weber T."/>
        </authorList>
    </citation>
    <scope>NUCLEOTIDE SEQUENCE</scope>
    <source>
        <strain evidence="1">NBC_00436</strain>
    </source>
</reference>
<protein>
    <submittedName>
        <fullName evidence="1">Papain-like cysteine peptidase</fullName>
    </submittedName>
</protein>